<comment type="caution">
    <text evidence="2">The sequence shown here is derived from an EMBL/GenBank/DDBJ whole genome shotgun (WGS) entry which is preliminary data.</text>
</comment>
<proteinExistence type="predicted"/>
<keyword evidence="2" id="KW-0131">Cell cycle</keyword>
<reference evidence="2" key="1">
    <citation type="submission" date="2022-11" db="EMBL/GenBank/DDBJ databases">
        <title>Salinimicrobium profundisediminis sp. nov., isolated from deep-sea sediment of the Mariana Trench.</title>
        <authorList>
            <person name="Fu H."/>
        </authorList>
    </citation>
    <scope>NUCLEOTIDE SEQUENCE</scope>
    <source>
        <strain evidence="2">MT39</strain>
    </source>
</reference>
<organism evidence="2 3">
    <name type="scientific">Salinimicrobium profundisediminis</name>
    <dbReference type="NCBI Taxonomy" id="2994553"/>
    <lineage>
        <taxon>Bacteria</taxon>
        <taxon>Pseudomonadati</taxon>
        <taxon>Bacteroidota</taxon>
        <taxon>Flavobacteriia</taxon>
        <taxon>Flavobacteriales</taxon>
        <taxon>Flavobacteriaceae</taxon>
        <taxon>Salinimicrobium</taxon>
    </lineage>
</organism>
<dbReference type="Proteomes" id="UP001148482">
    <property type="component" value="Unassembled WGS sequence"/>
</dbReference>
<evidence type="ECO:0000313" key="2">
    <source>
        <dbReference type="EMBL" id="MCX2837993.1"/>
    </source>
</evidence>
<name>A0A9X3CWU6_9FLAO</name>
<keyword evidence="1" id="KW-1133">Transmembrane helix</keyword>
<sequence>MVKINWNYIKTFLLIGVVFFLFAFAEKRNHARVLSEVNLHFTNSENLYLTEEAVNKLLIQNEVRPRSIGKETLDLSRVETLLESHDMVENAEVFLTVDGKMGAEITQRQPLARVMASAPFYLDRQGLMMPLSQYHSARVPLVTGVKEEQLEELHPLMAFINADEFLTQHVTGINRQPNGKYEIHLRRLDFEVVFGEVKDIELKFKNFKAFYQKALKDKKLDAYKKVDLQFGNQVVCTKK</sequence>
<accession>A0A9X3CWU6</accession>
<evidence type="ECO:0000256" key="1">
    <source>
        <dbReference type="SAM" id="Phobius"/>
    </source>
</evidence>
<keyword evidence="2" id="KW-0132">Cell division</keyword>
<feature type="transmembrane region" description="Helical" evidence="1">
    <location>
        <begin position="6"/>
        <end position="25"/>
    </location>
</feature>
<protein>
    <submittedName>
        <fullName evidence="2">Cell division protein FtsQ/DivIB</fullName>
    </submittedName>
</protein>
<dbReference type="GO" id="GO:0051301">
    <property type="term" value="P:cell division"/>
    <property type="evidence" value="ECO:0007669"/>
    <property type="project" value="UniProtKB-KW"/>
</dbReference>
<keyword evidence="1" id="KW-0472">Membrane</keyword>
<keyword evidence="1" id="KW-0812">Transmembrane</keyword>
<dbReference type="AlphaFoldDB" id="A0A9X3CWU6"/>
<gene>
    <name evidence="2" type="ORF">OQ279_07480</name>
</gene>
<dbReference type="EMBL" id="JAPJDA010000010">
    <property type="protein sequence ID" value="MCX2837993.1"/>
    <property type="molecule type" value="Genomic_DNA"/>
</dbReference>
<keyword evidence="3" id="KW-1185">Reference proteome</keyword>
<dbReference type="RefSeq" id="WP_266069241.1">
    <property type="nucleotide sequence ID" value="NZ_JAPJDA010000010.1"/>
</dbReference>
<evidence type="ECO:0000313" key="3">
    <source>
        <dbReference type="Proteomes" id="UP001148482"/>
    </source>
</evidence>